<proteinExistence type="inferred from homology"/>
<keyword evidence="10 16" id="KW-0418">Kinase</keyword>
<dbReference type="GO" id="GO:0005524">
    <property type="term" value="F:ATP binding"/>
    <property type="evidence" value="ECO:0007669"/>
    <property type="project" value="UniProtKB-UniRule"/>
</dbReference>
<dbReference type="EMBL" id="JAKNFS010000024">
    <property type="protein sequence ID" value="MCG4766805.1"/>
    <property type="molecule type" value="Genomic_DNA"/>
</dbReference>
<evidence type="ECO:0000256" key="9">
    <source>
        <dbReference type="ARBA" id="ARBA00022741"/>
    </source>
</evidence>
<dbReference type="EMBL" id="JAFHBD010000035">
    <property type="protein sequence ID" value="MBN2953656.1"/>
    <property type="molecule type" value="Genomic_DNA"/>
</dbReference>
<dbReference type="Proteomes" id="UP001199915">
    <property type="component" value="Unassembled WGS sequence"/>
</dbReference>
<dbReference type="NCBIfam" id="TIGR00235">
    <property type="entry name" value="udk"/>
    <property type="match status" value="1"/>
</dbReference>
<dbReference type="GO" id="GO:0004849">
    <property type="term" value="F:uridine kinase activity"/>
    <property type="evidence" value="ECO:0007669"/>
    <property type="project" value="UniProtKB-UniRule"/>
</dbReference>
<evidence type="ECO:0000259" key="18">
    <source>
        <dbReference type="Pfam" id="PF00485"/>
    </source>
</evidence>
<organism evidence="19 24">
    <name type="scientific">Fusicatenibacter saccharivorans</name>
    <dbReference type="NCBI Taxonomy" id="1150298"/>
    <lineage>
        <taxon>Bacteria</taxon>
        <taxon>Bacillati</taxon>
        <taxon>Bacillota</taxon>
        <taxon>Clostridia</taxon>
        <taxon>Lachnospirales</taxon>
        <taxon>Lachnospiraceae</taxon>
        <taxon>Fusicatenibacter</taxon>
    </lineage>
</organism>
<evidence type="ECO:0000256" key="13">
    <source>
        <dbReference type="ARBA" id="ARBA00031452"/>
    </source>
</evidence>
<comment type="catalytic activity">
    <reaction evidence="14 17">
        <text>cytidine + ATP = CMP + ADP + H(+)</text>
        <dbReference type="Rhea" id="RHEA:24674"/>
        <dbReference type="ChEBI" id="CHEBI:15378"/>
        <dbReference type="ChEBI" id="CHEBI:17562"/>
        <dbReference type="ChEBI" id="CHEBI:30616"/>
        <dbReference type="ChEBI" id="CHEBI:60377"/>
        <dbReference type="ChEBI" id="CHEBI:456216"/>
        <dbReference type="EC" id="2.7.1.48"/>
    </reaction>
</comment>
<comment type="pathway">
    <text evidence="3 16 17">Pyrimidine metabolism; CTP biosynthesis via salvage pathway; CTP from cytidine: step 1/3.</text>
</comment>
<evidence type="ECO:0000256" key="12">
    <source>
        <dbReference type="ARBA" id="ARBA00030641"/>
    </source>
</evidence>
<dbReference type="Gene3D" id="3.40.50.300">
    <property type="entry name" value="P-loop containing nucleotide triphosphate hydrolases"/>
    <property type="match status" value="1"/>
</dbReference>
<feature type="domain" description="Phosphoribulokinase/uridine kinase" evidence="18">
    <location>
        <begin position="5"/>
        <end position="190"/>
    </location>
</feature>
<dbReference type="EMBL" id="JAAITQ010000017">
    <property type="protein sequence ID" value="NSE16772.1"/>
    <property type="molecule type" value="Genomic_DNA"/>
</dbReference>
<evidence type="ECO:0000256" key="2">
    <source>
        <dbReference type="ARBA" id="ARBA00004690"/>
    </source>
</evidence>
<evidence type="ECO:0000256" key="7">
    <source>
        <dbReference type="ARBA" id="ARBA00022490"/>
    </source>
</evidence>
<keyword evidence="11 16" id="KW-0067">ATP-binding</keyword>
<dbReference type="InterPro" id="IPR027417">
    <property type="entry name" value="P-loop_NTPase"/>
</dbReference>
<evidence type="ECO:0000256" key="6">
    <source>
        <dbReference type="ARBA" id="ARBA00021478"/>
    </source>
</evidence>
<keyword evidence="8 16" id="KW-0808">Transferase</keyword>
<accession>A0A173XBG3</accession>
<dbReference type="CDD" id="cd02023">
    <property type="entry name" value="UMPK"/>
    <property type="match status" value="1"/>
</dbReference>
<dbReference type="EMBL" id="CZAL01000009">
    <property type="protein sequence ID" value="CUP37026.1"/>
    <property type="molecule type" value="Genomic_DNA"/>
</dbReference>
<comment type="subcellular location">
    <subcellularLocation>
        <location evidence="1 16 17">Cytoplasm</location>
    </subcellularLocation>
</comment>
<dbReference type="EMBL" id="CYYV01000001">
    <property type="protein sequence ID" value="CUN47758.1"/>
    <property type="molecule type" value="Genomic_DNA"/>
</dbReference>
<evidence type="ECO:0000313" key="19">
    <source>
        <dbReference type="EMBL" id="CUN47758.1"/>
    </source>
</evidence>
<dbReference type="PANTHER" id="PTHR10285">
    <property type="entry name" value="URIDINE KINASE"/>
    <property type="match status" value="1"/>
</dbReference>
<reference evidence="23" key="3">
    <citation type="submission" date="2020-02" db="EMBL/GenBank/DDBJ databases">
        <authorList>
            <person name="Littmann E."/>
            <person name="Sorbara M."/>
        </authorList>
    </citation>
    <scope>NUCLEOTIDE SEQUENCE</scope>
    <source>
        <strain evidence="23">MSK.14.54</strain>
    </source>
</reference>
<dbReference type="InterPro" id="IPR006083">
    <property type="entry name" value="PRK/URK"/>
</dbReference>
<gene>
    <name evidence="19" type="primary">udk_1</name>
    <name evidence="16 20" type="synonym">udk</name>
    <name evidence="19" type="ORF">ERS852406_00279</name>
    <name evidence="20" type="ORF">ERS852498_01830</name>
    <name evidence="23" type="ORF">G5B05_10200</name>
    <name evidence="21" type="ORF">JTJ23_08690</name>
    <name evidence="22" type="ORF">L0N21_15020</name>
</gene>
<evidence type="ECO:0000313" key="26">
    <source>
        <dbReference type="Proteomes" id="UP000768180"/>
    </source>
</evidence>
<dbReference type="OrthoDB" id="9777642at2"/>
<evidence type="ECO:0000256" key="17">
    <source>
        <dbReference type="RuleBase" id="RU003825"/>
    </source>
</evidence>
<keyword evidence="9 16" id="KW-0547">Nucleotide-binding</keyword>
<evidence type="ECO:0000256" key="10">
    <source>
        <dbReference type="ARBA" id="ARBA00022777"/>
    </source>
</evidence>
<reference evidence="24 25" key="1">
    <citation type="submission" date="2015-09" db="EMBL/GenBank/DDBJ databases">
        <authorList>
            <consortium name="Pathogen Informatics"/>
        </authorList>
    </citation>
    <scope>NUCLEOTIDE SEQUENCE [LARGE SCALE GENOMIC DNA]</scope>
    <source>
        <strain evidence="19 24">2789STDY5608849</strain>
        <strain evidence="20 25">2789STDY5834885</strain>
    </source>
</reference>
<feature type="binding site" evidence="16">
    <location>
        <begin position="10"/>
        <end position="17"/>
    </location>
    <ligand>
        <name>ATP</name>
        <dbReference type="ChEBI" id="CHEBI:30616"/>
    </ligand>
</feature>
<dbReference type="SUPFAM" id="SSF52540">
    <property type="entry name" value="P-loop containing nucleoside triphosphate hydrolases"/>
    <property type="match status" value="1"/>
</dbReference>
<dbReference type="RefSeq" id="WP_022461751.1">
    <property type="nucleotide sequence ID" value="NZ_CAXSRP010000010.1"/>
</dbReference>
<dbReference type="HAMAP" id="MF_00551">
    <property type="entry name" value="Uridine_kinase"/>
    <property type="match status" value="1"/>
</dbReference>
<dbReference type="Proteomes" id="UP000768180">
    <property type="component" value="Unassembled WGS sequence"/>
</dbReference>
<dbReference type="InterPro" id="IPR000764">
    <property type="entry name" value="Uridine_kinase-like"/>
</dbReference>
<evidence type="ECO:0000313" key="25">
    <source>
        <dbReference type="Proteomes" id="UP000095709"/>
    </source>
</evidence>
<evidence type="ECO:0000256" key="11">
    <source>
        <dbReference type="ARBA" id="ARBA00022840"/>
    </source>
</evidence>
<dbReference type="STRING" id="1150298.ERS852406_00279"/>
<dbReference type="InterPro" id="IPR026008">
    <property type="entry name" value="Uridine_kinase"/>
</dbReference>
<evidence type="ECO:0000256" key="1">
    <source>
        <dbReference type="ARBA" id="ARBA00004496"/>
    </source>
</evidence>
<reference evidence="23 26" key="2">
    <citation type="journal article" date="2020" name="Cell Host Microbe">
        <title>Functional and Genomic Variation between Human-Derived Isolates of Lachnospiraceae Reveals Inter- and Intra-Species Diversity.</title>
        <authorList>
            <person name="Sorbara M.T."/>
            <person name="Littmann E.R."/>
            <person name="Fontana E."/>
            <person name="Moody T.U."/>
            <person name="Kohout C.E."/>
            <person name="Gjonbalaj M."/>
            <person name="Eaton V."/>
            <person name="Seok R."/>
            <person name="Leiner I.M."/>
            <person name="Pamer E.G."/>
        </authorList>
    </citation>
    <scope>NUCLEOTIDE SEQUENCE [LARGE SCALE GENOMIC DNA]</scope>
    <source>
        <strain evidence="23 26">MSK.14.54</strain>
    </source>
</reference>
<comment type="catalytic activity">
    <reaction evidence="15 16 17">
        <text>uridine + ATP = UMP + ADP + H(+)</text>
        <dbReference type="Rhea" id="RHEA:16825"/>
        <dbReference type="ChEBI" id="CHEBI:15378"/>
        <dbReference type="ChEBI" id="CHEBI:16704"/>
        <dbReference type="ChEBI" id="CHEBI:30616"/>
        <dbReference type="ChEBI" id="CHEBI:57865"/>
        <dbReference type="ChEBI" id="CHEBI:456216"/>
        <dbReference type="EC" id="2.7.1.48"/>
    </reaction>
</comment>
<dbReference type="PRINTS" id="PR00988">
    <property type="entry name" value="URIDINKINASE"/>
</dbReference>
<evidence type="ECO:0000256" key="3">
    <source>
        <dbReference type="ARBA" id="ARBA00004784"/>
    </source>
</evidence>
<reference evidence="22" key="5">
    <citation type="submission" date="2022-01" db="EMBL/GenBank/DDBJ databases">
        <title>Collection of gut derived symbiotic bacterial strains cultured from healthy donors.</title>
        <authorList>
            <person name="Lin H."/>
            <person name="Kohout C."/>
            <person name="Waligurski E."/>
            <person name="Pamer E.G."/>
        </authorList>
    </citation>
    <scope>NUCLEOTIDE SEQUENCE</scope>
    <source>
        <strain evidence="22">DFI.5.49</strain>
    </source>
</reference>
<protein>
    <recommendedName>
        <fullName evidence="6 16">Uridine kinase</fullName>
        <ecNumber evidence="5 16">2.7.1.48</ecNumber>
    </recommendedName>
    <alternativeName>
        <fullName evidence="12 16">Cytidine monophosphokinase</fullName>
    </alternativeName>
    <alternativeName>
        <fullName evidence="13 16">Uridine monophosphokinase</fullName>
    </alternativeName>
</protein>
<sequence>MDTILIGIAGGTGSGKTTLADKLVESFGRDEVSILRHDNYYKRHDDIPFEERAKLNYDHPDAFDTDLLCQHILELKAGKSIEMPVYDYAMHNRSDKTILVHPAPVIVLEGILLFVEKDLCDLMDIKVFVDTDADVRILRRILRDVKERGRSLDSVVTQYLTTVKPMHEQFVEPSKRRADVIIPEGGQNTVALEMLIERVRKHLNLVQNQ</sequence>
<evidence type="ECO:0000256" key="14">
    <source>
        <dbReference type="ARBA" id="ARBA00047436"/>
    </source>
</evidence>
<comment type="pathway">
    <text evidence="2 16 17">Pyrimidine metabolism; UMP biosynthesis via salvage pathway; UMP from uridine: step 1/1.</text>
</comment>
<dbReference type="UniPathway" id="UPA00579">
    <property type="reaction ID" value="UER00640"/>
</dbReference>
<evidence type="ECO:0000256" key="4">
    <source>
        <dbReference type="ARBA" id="ARBA00005408"/>
    </source>
</evidence>
<comment type="similarity">
    <text evidence="4 16 17">Belongs to the uridine kinase family.</text>
</comment>
<evidence type="ECO:0000313" key="21">
    <source>
        <dbReference type="EMBL" id="MBN2953656.1"/>
    </source>
</evidence>
<dbReference type="NCBIfam" id="NF004018">
    <property type="entry name" value="PRK05480.1"/>
    <property type="match status" value="1"/>
</dbReference>
<name>A0A173XBG3_9FIRM</name>
<dbReference type="AlphaFoldDB" id="A0A173XBG3"/>
<evidence type="ECO:0000256" key="5">
    <source>
        <dbReference type="ARBA" id="ARBA00012137"/>
    </source>
</evidence>
<evidence type="ECO:0000256" key="8">
    <source>
        <dbReference type="ARBA" id="ARBA00022679"/>
    </source>
</evidence>
<dbReference type="Proteomes" id="UP000095709">
    <property type="component" value="Unassembled WGS sequence"/>
</dbReference>
<dbReference type="GO" id="GO:0044206">
    <property type="term" value="P:UMP salvage"/>
    <property type="evidence" value="ECO:0007669"/>
    <property type="project" value="UniProtKB-UniRule"/>
</dbReference>
<dbReference type="GO" id="GO:0044211">
    <property type="term" value="P:CTP salvage"/>
    <property type="evidence" value="ECO:0007669"/>
    <property type="project" value="UniProtKB-UniRule"/>
</dbReference>
<evidence type="ECO:0000313" key="24">
    <source>
        <dbReference type="Proteomes" id="UP000095706"/>
    </source>
</evidence>
<evidence type="ECO:0000256" key="16">
    <source>
        <dbReference type="HAMAP-Rule" id="MF_00551"/>
    </source>
</evidence>
<reference evidence="21" key="4">
    <citation type="submission" date="2021-02" db="EMBL/GenBank/DDBJ databases">
        <title>Metagenome-assembled genomes from human diarrheal sample B26.</title>
        <authorList>
            <person name="Ateba T.P."/>
            <person name="Alayande K.A."/>
            <person name="Mwanza M."/>
        </authorList>
    </citation>
    <scope>NUCLEOTIDE SEQUENCE</scope>
    <source>
        <strain evidence="21">06WH</strain>
    </source>
</reference>
<keyword evidence="7 16" id="KW-0963">Cytoplasm</keyword>
<keyword evidence="26" id="KW-1185">Reference proteome</keyword>
<dbReference type="EC" id="2.7.1.48" evidence="5 16"/>
<dbReference type="GO" id="GO:0005737">
    <property type="term" value="C:cytoplasm"/>
    <property type="evidence" value="ECO:0007669"/>
    <property type="project" value="UniProtKB-SubCell"/>
</dbReference>
<dbReference type="Proteomes" id="UP000095706">
    <property type="component" value="Unassembled WGS sequence"/>
</dbReference>
<evidence type="ECO:0000256" key="15">
    <source>
        <dbReference type="ARBA" id="ARBA00048909"/>
    </source>
</evidence>
<evidence type="ECO:0000313" key="23">
    <source>
        <dbReference type="EMBL" id="NSE16772.1"/>
    </source>
</evidence>
<dbReference type="UniPathway" id="UPA00574">
    <property type="reaction ID" value="UER00637"/>
</dbReference>
<evidence type="ECO:0000313" key="20">
    <source>
        <dbReference type="EMBL" id="CUP37026.1"/>
    </source>
</evidence>
<evidence type="ECO:0000313" key="22">
    <source>
        <dbReference type="EMBL" id="MCG4766805.1"/>
    </source>
</evidence>
<dbReference type="Proteomes" id="UP000737612">
    <property type="component" value="Unassembled WGS sequence"/>
</dbReference>
<dbReference type="Pfam" id="PF00485">
    <property type="entry name" value="PRK"/>
    <property type="match status" value="1"/>
</dbReference>